<comment type="similarity">
    <text evidence="2 6">Belongs to the class-I pyridoxal-phosphate-dependent aminotransferase family.</text>
</comment>
<evidence type="ECO:0000256" key="5">
    <source>
        <dbReference type="ARBA" id="ARBA00022898"/>
    </source>
</evidence>
<gene>
    <name evidence="8" type="ORF">GQ588_09335</name>
</gene>
<dbReference type="InterPro" id="IPR050596">
    <property type="entry name" value="AspAT/PAT-like"/>
</dbReference>
<protein>
    <recommendedName>
        <fullName evidence="6">Aminotransferase</fullName>
        <ecNumber evidence="6">2.6.1.-</ecNumber>
    </recommendedName>
</protein>
<dbReference type="Gene3D" id="3.40.640.10">
    <property type="entry name" value="Type I PLP-dependent aspartate aminotransferase-like (Major domain)"/>
    <property type="match status" value="1"/>
</dbReference>
<evidence type="ECO:0000259" key="7">
    <source>
        <dbReference type="Pfam" id="PF00155"/>
    </source>
</evidence>
<sequence>MKQYLSPLALNLKPSGIRKFFDLAATVEGVISLGVGEPDFATPWVMTEAAIFSLEQGQTMYTSNAGLVELRRELSKYMAKHQGLNYNADQEILITVGASEAIDLAMRALIVPGDGVLIPDPSFVAYAACAEISGAEVHYVTTSAEHDFRLQVEDLQMAYTPNCKILVLSYPNNPTGAVMTREELLPIARFASENDLIIISDEIYSDLNYGGEHTPFATLPYMWNRTLHVSGFSKAYAMTGWRIGYVAGHPDLIQAMLKIHQYTIMCAPIMAQIAALEGLKSGETAKQEMVMEYDRRRRIMVHGLREMGLTCFEPLGAFYVFPDITATGLNSEEFAEQLLKEEKVAVVPGTAFGPAGEGHVRCSYAYSTQQLQEALTRMARFVKKRIS</sequence>
<dbReference type="PANTHER" id="PTHR46383">
    <property type="entry name" value="ASPARTATE AMINOTRANSFERASE"/>
    <property type="match status" value="1"/>
</dbReference>
<dbReference type="RefSeq" id="WP_019226493.1">
    <property type="nucleotide sequence ID" value="NZ_CP046996.1"/>
</dbReference>
<evidence type="ECO:0000313" key="8">
    <source>
        <dbReference type="EMBL" id="QHA00822.1"/>
    </source>
</evidence>
<evidence type="ECO:0000313" key="9">
    <source>
        <dbReference type="Proteomes" id="UP000430508"/>
    </source>
</evidence>
<feature type="domain" description="Aminotransferase class I/classII large" evidence="7">
    <location>
        <begin position="29"/>
        <end position="377"/>
    </location>
</feature>
<dbReference type="EMBL" id="CP046996">
    <property type="protein sequence ID" value="QHA00822.1"/>
    <property type="molecule type" value="Genomic_DNA"/>
</dbReference>
<dbReference type="EC" id="2.6.1.-" evidence="6"/>
<dbReference type="InterPro" id="IPR015421">
    <property type="entry name" value="PyrdxlP-dep_Trfase_major"/>
</dbReference>
<dbReference type="Proteomes" id="UP000430508">
    <property type="component" value="Chromosome"/>
</dbReference>
<dbReference type="InterPro" id="IPR015422">
    <property type="entry name" value="PyrdxlP-dep_Trfase_small"/>
</dbReference>
<dbReference type="Pfam" id="PF00155">
    <property type="entry name" value="Aminotran_1_2"/>
    <property type="match status" value="1"/>
</dbReference>
<accession>A0A857DJZ7</accession>
<dbReference type="Gene3D" id="3.90.1150.10">
    <property type="entry name" value="Aspartate Aminotransferase, domain 1"/>
    <property type="match status" value="1"/>
</dbReference>
<dbReference type="PROSITE" id="PS00105">
    <property type="entry name" value="AA_TRANSFER_CLASS_1"/>
    <property type="match status" value="1"/>
</dbReference>
<comment type="cofactor">
    <cofactor evidence="1 6">
        <name>pyridoxal 5'-phosphate</name>
        <dbReference type="ChEBI" id="CHEBI:597326"/>
    </cofactor>
</comment>
<proteinExistence type="inferred from homology"/>
<dbReference type="FunFam" id="3.40.640.10:FF:000033">
    <property type="entry name" value="Aspartate aminotransferase"/>
    <property type="match status" value="1"/>
</dbReference>
<keyword evidence="5" id="KW-0663">Pyridoxal phosphate</keyword>
<dbReference type="PANTHER" id="PTHR46383:SF3">
    <property type="entry name" value="ASPARTATE AMINOTRANSFERASE-RELATED"/>
    <property type="match status" value="1"/>
</dbReference>
<dbReference type="InterPro" id="IPR015424">
    <property type="entry name" value="PyrdxlP-dep_Trfase"/>
</dbReference>
<evidence type="ECO:0000256" key="4">
    <source>
        <dbReference type="ARBA" id="ARBA00022679"/>
    </source>
</evidence>
<keyword evidence="4 6" id="KW-0808">Transferase</keyword>
<evidence type="ECO:0000256" key="6">
    <source>
        <dbReference type="RuleBase" id="RU000481"/>
    </source>
</evidence>
<dbReference type="GO" id="GO:0006520">
    <property type="term" value="P:amino acid metabolic process"/>
    <property type="evidence" value="ECO:0007669"/>
    <property type="project" value="InterPro"/>
</dbReference>
<organism evidence="8 9">
    <name type="scientific">Dehalobacter restrictus</name>
    <dbReference type="NCBI Taxonomy" id="55583"/>
    <lineage>
        <taxon>Bacteria</taxon>
        <taxon>Bacillati</taxon>
        <taxon>Bacillota</taxon>
        <taxon>Clostridia</taxon>
        <taxon>Eubacteriales</taxon>
        <taxon>Desulfitobacteriaceae</taxon>
        <taxon>Dehalobacter</taxon>
    </lineage>
</organism>
<dbReference type="AlphaFoldDB" id="A0A857DJZ7"/>
<dbReference type="InterPro" id="IPR004838">
    <property type="entry name" value="NHTrfase_class1_PyrdxlP-BS"/>
</dbReference>
<dbReference type="GO" id="GO:0030170">
    <property type="term" value="F:pyridoxal phosphate binding"/>
    <property type="evidence" value="ECO:0007669"/>
    <property type="project" value="InterPro"/>
</dbReference>
<name>A0A857DJZ7_9FIRM</name>
<dbReference type="SUPFAM" id="SSF53383">
    <property type="entry name" value="PLP-dependent transferases"/>
    <property type="match status" value="1"/>
</dbReference>
<evidence type="ECO:0000256" key="2">
    <source>
        <dbReference type="ARBA" id="ARBA00007441"/>
    </source>
</evidence>
<dbReference type="CDD" id="cd00609">
    <property type="entry name" value="AAT_like"/>
    <property type="match status" value="1"/>
</dbReference>
<keyword evidence="3 6" id="KW-0032">Aminotransferase</keyword>
<reference evidence="8 9" key="1">
    <citation type="submission" date="2019-12" db="EMBL/GenBank/DDBJ databases">
        <title>Sequence classification of anaerobic respiratory reductive dehalogenases: First we see many, then we see few.</title>
        <authorList>
            <person name="Molenda O."/>
            <person name="Puentes Jacome L.A."/>
            <person name="Cao X."/>
            <person name="Nesbo C.L."/>
            <person name="Tang S."/>
            <person name="Morson N."/>
            <person name="Patron J."/>
            <person name="Lomheim L."/>
            <person name="Wishart D.S."/>
            <person name="Edwards E.A."/>
        </authorList>
    </citation>
    <scope>NUCLEOTIDE SEQUENCE [LARGE SCALE GENOMIC DNA]</scope>
    <source>
        <strain evidence="8 9">12DCA</strain>
    </source>
</reference>
<evidence type="ECO:0000256" key="1">
    <source>
        <dbReference type="ARBA" id="ARBA00001933"/>
    </source>
</evidence>
<dbReference type="GO" id="GO:0008483">
    <property type="term" value="F:transaminase activity"/>
    <property type="evidence" value="ECO:0007669"/>
    <property type="project" value="UniProtKB-KW"/>
</dbReference>
<dbReference type="InterPro" id="IPR004839">
    <property type="entry name" value="Aminotransferase_I/II_large"/>
</dbReference>
<evidence type="ECO:0000256" key="3">
    <source>
        <dbReference type="ARBA" id="ARBA00022576"/>
    </source>
</evidence>